<dbReference type="RefSeq" id="WP_207257914.1">
    <property type="nucleotide sequence ID" value="NZ_JAFMPP010000008.1"/>
</dbReference>
<dbReference type="CDD" id="cd07377">
    <property type="entry name" value="WHTH_GntR"/>
    <property type="match status" value="1"/>
</dbReference>
<keyword evidence="3" id="KW-0804">Transcription</keyword>
<dbReference type="Gene3D" id="3.40.1410.10">
    <property type="entry name" value="Chorismate lyase-like"/>
    <property type="match status" value="1"/>
</dbReference>
<dbReference type="GO" id="GO:0045892">
    <property type="term" value="P:negative regulation of DNA-templated transcription"/>
    <property type="evidence" value="ECO:0007669"/>
    <property type="project" value="TreeGrafter"/>
</dbReference>
<dbReference type="SUPFAM" id="SSF64288">
    <property type="entry name" value="Chorismate lyase-like"/>
    <property type="match status" value="1"/>
</dbReference>
<keyword evidence="6" id="KW-1185">Reference proteome</keyword>
<name>A0A939G028_9HYPH</name>
<evidence type="ECO:0000256" key="3">
    <source>
        <dbReference type="ARBA" id="ARBA00023163"/>
    </source>
</evidence>
<protein>
    <submittedName>
        <fullName evidence="5">Phosphonate metabolism transcriptional regulator PhnF</fullName>
    </submittedName>
</protein>
<dbReference type="InterPro" id="IPR036388">
    <property type="entry name" value="WH-like_DNA-bd_sf"/>
</dbReference>
<dbReference type="Pfam" id="PF00392">
    <property type="entry name" value="GntR"/>
    <property type="match status" value="1"/>
</dbReference>
<organism evidence="5 6">
    <name type="scientific">Jiella flava</name>
    <dbReference type="NCBI Taxonomy" id="2816857"/>
    <lineage>
        <taxon>Bacteria</taxon>
        <taxon>Pseudomonadati</taxon>
        <taxon>Pseudomonadota</taxon>
        <taxon>Alphaproteobacteria</taxon>
        <taxon>Hyphomicrobiales</taxon>
        <taxon>Aurantimonadaceae</taxon>
        <taxon>Jiella</taxon>
    </lineage>
</organism>
<dbReference type="SUPFAM" id="SSF46785">
    <property type="entry name" value="Winged helix' DNA-binding domain"/>
    <property type="match status" value="1"/>
</dbReference>
<dbReference type="InterPro" id="IPR036390">
    <property type="entry name" value="WH_DNA-bd_sf"/>
</dbReference>
<dbReference type="Proteomes" id="UP000664122">
    <property type="component" value="Unassembled WGS sequence"/>
</dbReference>
<dbReference type="Pfam" id="PF07702">
    <property type="entry name" value="UTRA"/>
    <property type="match status" value="1"/>
</dbReference>
<dbReference type="PRINTS" id="PR00035">
    <property type="entry name" value="HTHGNTR"/>
</dbReference>
<dbReference type="GO" id="GO:0003700">
    <property type="term" value="F:DNA-binding transcription factor activity"/>
    <property type="evidence" value="ECO:0007669"/>
    <property type="project" value="InterPro"/>
</dbReference>
<dbReference type="InterPro" id="IPR011663">
    <property type="entry name" value="UTRA"/>
</dbReference>
<dbReference type="InterPro" id="IPR028978">
    <property type="entry name" value="Chorismate_lyase_/UTRA_dom_sf"/>
</dbReference>
<comment type="caution">
    <text evidence="5">The sequence shown here is derived from an EMBL/GenBank/DDBJ whole genome shotgun (WGS) entry which is preliminary data.</text>
</comment>
<keyword evidence="1" id="KW-0805">Transcription regulation</keyword>
<dbReference type="PANTHER" id="PTHR44846:SF1">
    <property type="entry name" value="MANNOSYL-D-GLYCERATE TRANSPORT_METABOLISM SYSTEM REPRESSOR MNGR-RELATED"/>
    <property type="match status" value="1"/>
</dbReference>
<dbReference type="EMBL" id="JAFMPP010000008">
    <property type="protein sequence ID" value="MBO0663133.1"/>
    <property type="molecule type" value="Genomic_DNA"/>
</dbReference>
<feature type="domain" description="HTH gntR-type" evidence="4">
    <location>
        <begin position="10"/>
        <end position="76"/>
    </location>
</feature>
<dbReference type="InterPro" id="IPR012702">
    <property type="entry name" value="CP_lyase_PhnF"/>
</dbReference>
<keyword evidence="2" id="KW-0238">DNA-binding</keyword>
<dbReference type="SMART" id="SM00866">
    <property type="entry name" value="UTRA"/>
    <property type="match status" value="1"/>
</dbReference>
<accession>A0A939G028</accession>
<evidence type="ECO:0000256" key="1">
    <source>
        <dbReference type="ARBA" id="ARBA00023015"/>
    </source>
</evidence>
<reference evidence="5" key="1">
    <citation type="submission" date="2021-03" db="EMBL/GenBank/DDBJ databases">
        <title>Whole genome sequence of Jiella sp. CQZ9-1.</title>
        <authorList>
            <person name="Tuo L."/>
        </authorList>
    </citation>
    <scope>NUCLEOTIDE SEQUENCE</scope>
    <source>
        <strain evidence="5">CQZ9-1</strain>
    </source>
</reference>
<dbReference type="GO" id="GO:0003677">
    <property type="term" value="F:DNA binding"/>
    <property type="evidence" value="ECO:0007669"/>
    <property type="project" value="UniProtKB-KW"/>
</dbReference>
<proteinExistence type="predicted"/>
<dbReference type="InterPro" id="IPR000524">
    <property type="entry name" value="Tscrpt_reg_HTH_GntR"/>
</dbReference>
<dbReference type="Gene3D" id="1.10.10.10">
    <property type="entry name" value="Winged helix-like DNA-binding domain superfamily/Winged helix DNA-binding domain"/>
    <property type="match status" value="1"/>
</dbReference>
<evidence type="ECO:0000259" key="4">
    <source>
        <dbReference type="PROSITE" id="PS50949"/>
    </source>
</evidence>
<evidence type="ECO:0000313" key="6">
    <source>
        <dbReference type="Proteomes" id="UP000664122"/>
    </source>
</evidence>
<gene>
    <name evidence="5" type="primary">phnF</name>
    <name evidence="5" type="ORF">J1C48_11140</name>
</gene>
<dbReference type="AlphaFoldDB" id="A0A939G028"/>
<dbReference type="PANTHER" id="PTHR44846">
    <property type="entry name" value="MANNOSYL-D-GLYCERATE TRANSPORT/METABOLISM SYSTEM REPRESSOR MNGR-RELATED"/>
    <property type="match status" value="1"/>
</dbReference>
<dbReference type="PROSITE" id="PS50949">
    <property type="entry name" value="HTH_GNTR"/>
    <property type="match status" value="1"/>
</dbReference>
<dbReference type="NCBIfam" id="TIGR02325">
    <property type="entry name" value="C_P_lyase_phnF"/>
    <property type="match status" value="1"/>
</dbReference>
<dbReference type="SMART" id="SM00345">
    <property type="entry name" value="HTH_GNTR"/>
    <property type="match status" value="1"/>
</dbReference>
<dbReference type="InterPro" id="IPR050679">
    <property type="entry name" value="Bact_HTH_transcr_reg"/>
</dbReference>
<evidence type="ECO:0000313" key="5">
    <source>
        <dbReference type="EMBL" id="MBO0663133.1"/>
    </source>
</evidence>
<evidence type="ECO:0000256" key="2">
    <source>
        <dbReference type="ARBA" id="ARBA00023125"/>
    </source>
</evidence>
<sequence length="241" mass="25544">MNLTETAEGVAKWLQVSNALRAALANGAFGAQLPPETELADRFAVNRHTVRRAIAALTAEGLLRAERGKGTFVAGDVGRMTYRIGAKTRFSENVAAAAHNPGGRLIGTGREAATIAIAEKLGCRPGTQLLRLETLGAADETPVLIATSWLVAERFNGMVTAYAETGSITAALARLGVADYRRVETRVTAQTAGPSEALRLGCAVGTPLLQTVGIDADTDLHPIQVVRTRFLADRFELFFAS</sequence>